<sequence length="1081" mass="117034">MLRHAVALLAIVSVAIAQQPLYAQCGGIGWTGGTTCVSGATCTKLNDYYYQCLPGSGSTTTPTPTTTTSTPAPSGGLPFVGGVNMAGYDFSVYTNGSFSGTGVDPPVPQFAHFAAQGVNIFRIPFAWQLMTPTVGGTLSSTFFTRYDNTVQAALNSATKPYVILDLHNYARWNGGIISQGGPTDAQFASIWSQLAAKYKNNPKIIFGVMNEPHDVPSISTWVNSVQAAVNAIRAAGATSQYILLPGSSWSSAQAFPTEAGPLLVKVTDPAGGTSKLIFDVHKYLDSDNSGTHPDCTTNNVDVLTNLVAFLKANGNRQALLSETGGGNTSSCFTLLNQELAYVKATSGNLAGFTVWSAALMDSGCETKSPLSTTNKISEKINQASMSESIGVPQTSYNSRWSKISSQIMTPKPKNPNPSGLGRAIINRKVKDARKQQESGLYVSDLDASSRLKSVTQEGDLDEFLNTAQLAGTEFTAERRNVKIIQQSANASQNPYLLSEQEEKNTLKKHSENKQRLRVPRRPPWTKTMTTAELDKQEKAAFLDWRRGLAQLQDEENFLLTPYERNLEVWRQLWRVLERSHLVVQIVDGRNPLRFRCEDLESYVRDVEGPEGEAGSGRGRRKSLLLINKADLLTAKQRCLWADYFDSQGLQYAFFSAANATALQQARRDALAAAQAQATLSADDTEGTEGDGDGVDEEAAVEPPSSPESDSGDEINDSASESSQGDAYFSAEEETPDGQDVRAKVLTVLELEDWFARMAPDLSEFSDSSGDPPSKLIVGLVGYPNVGKSSTINSLLGEKKVSVSSTPGKTKHFQTIHLSESIVLCDCPGLVFPQFATTKADLACDGVLPIDQLREHTGPTALVVKRIPKDVLEATYGLSIKVSGIEEGGDGKVTAENFLISYAIARGYTRSSYGNPDEARAARYILKDYVNGKLLFCHPPPGISEDAFNQPTHEGALLRAAGKKRAPVTRVSKSADTFVPSNVSEVPSDGQSMLRAQGHGPKSQALDRDFFENNYSLSSRPFVRSSVHHGEAFTRHTRYPHQNAVANDGTPLGRKQMIAGIVGNKKHKKPKRTKQRSGKGYD</sequence>
<keyword evidence="3" id="KW-0963">Cytoplasm</keyword>
<dbReference type="OrthoDB" id="61815at2759"/>
<feature type="region of interest" description="Disordered" evidence="9">
    <location>
        <begin position="676"/>
        <end position="740"/>
    </location>
</feature>
<dbReference type="Pfam" id="PF00150">
    <property type="entry name" value="Cellulase"/>
    <property type="match status" value="1"/>
</dbReference>
<dbReference type="AlphaFoldDB" id="A0A9P3ULT3"/>
<comment type="subcellular location">
    <subcellularLocation>
        <location evidence="1">Cytoplasm</location>
    </subcellularLocation>
</comment>
<feature type="compositionally biased region" description="Acidic residues" evidence="9">
    <location>
        <begin position="682"/>
        <end position="699"/>
    </location>
</feature>
<dbReference type="SUPFAM" id="SSF52540">
    <property type="entry name" value="P-loop containing nucleoside triphosphate hydrolases"/>
    <property type="match status" value="1"/>
</dbReference>
<keyword evidence="4 10" id="KW-0732">Signal</keyword>
<evidence type="ECO:0000256" key="1">
    <source>
        <dbReference type="ARBA" id="ARBA00004496"/>
    </source>
</evidence>
<keyword evidence="8" id="KW-0326">Glycosidase</keyword>
<evidence type="ECO:0000256" key="8">
    <source>
        <dbReference type="ARBA" id="ARBA00023295"/>
    </source>
</evidence>
<keyword evidence="6 13" id="KW-0378">Hydrolase</keyword>
<dbReference type="CDD" id="cd01857">
    <property type="entry name" value="HSR1_MMR1"/>
    <property type="match status" value="1"/>
</dbReference>
<dbReference type="InterPro" id="IPR030378">
    <property type="entry name" value="G_CP_dom"/>
</dbReference>
<feature type="signal peptide" evidence="10">
    <location>
        <begin position="1"/>
        <end position="17"/>
    </location>
</feature>
<dbReference type="GO" id="GO:0005525">
    <property type="term" value="F:GTP binding"/>
    <property type="evidence" value="ECO:0007669"/>
    <property type="project" value="UniProtKB-KW"/>
</dbReference>
<dbReference type="InterPro" id="IPR000254">
    <property type="entry name" value="CBD"/>
</dbReference>
<evidence type="ECO:0000256" key="2">
    <source>
        <dbReference type="ARBA" id="ARBA00005641"/>
    </source>
</evidence>
<dbReference type="GO" id="GO:0004553">
    <property type="term" value="F:hydrolase activity, hydrolyzing O-glycosyl compounds"/>
    <property type="evidence" value="ECO:0007669"/>
    <property type="project" value="InterPro"/>
</dbReference>
<reference evidence="13" key="1">
    <citation type="submission" date="2022-07" db="EMBL/GenBank/DDBJ databases">
        <title>The genome of Lyophyllum shimeji provides insight into the initial evolution of ectomycorrhizal fungal genome.</title>
        <authorList>
            <person name="Kobayashi Y."/>
            <person name="Shibata T."/>
            <person name="Hirakawa H."/>
            <person name="Shigenobu S."/>
            <person name="Nishiyama T."/>
            <person name="Yamada A."/>
            <person name="Hasebe M."/>
            <person name="Kawaguchi M."/>
        </authorList>
    </citation>
    <scope>NUCLEOTIDE SEQUENCE</scope>
    <source>
        <strain evidence="13">AT787</strain>
    </source>
</reference>
<evidence type="ECO:0000313" key="13">
    <source>
        <dbReference type="EMBL" id="GLB35980.1"/>
    </source>
</evidence>
<dbReference type="PROSITE" id="PS51164">
    <property type="entry name" value="CBM1_2"/>
    <property type="match status" value="1"/>
</dbReference>
<dbReference type="InterPro" id="IPR017853">
    <property type="entry name" value="GH"/>
</dbReference>
<evidence type="ECO:0000256" key="5">
    <source>
        <dbReference type="ARBA" id="ARBA00022741"/>
    </source>
</evidence>
<dbReference type="InterPro" id="IPR035971">
    <property type="entry name" value="CBD_sf"/>
</dbReference>
<dbReference type="SUPFAM" id="SSF51445">
    <property type="entry name" value="(Trans)glycosidases"/>
    <property type="match status" value="1"/>
</dbReference>
<keyword evidence="5" id="KW-0547">Nucleotide-binding</keyword>
<dbReference type="PROSITE" id="PS00562">
    <property type="entry name" value="CBM1_1"/>
    <property type="match status" value="1"/>
</dbReference>
<dbReference type="Proteomes" id="UP001063166">
    <property type="component" value="Unassembled WGS sequence"/>
</dbReference>
<feature type="chain" id="PRO_5040374743" evidence="10">
    <location>
        <begin position="18"/>
        <end position="1081"/>
    </location>
</feature>
<evidence type="ECO:0000256" key="7">
    <source>
        <dbReference type="ARBA" id="ARBA00023134"/>
    </source>
</evidence>
<dbReference type="InterPro" id="IPR006073">
    <property type="entry name" value="GTP-bd"/>
</dbReference>
<comment type="similarity">
    <text evidence="2">Belongs to the glycosyl hydrolase 5 (cellulase A) family.</text>
</comment>
<keyword evidence="7" id="KW-0342">GTP-binding</keyword>
<accession>A0A9P3ULT3</accession>
<feature type="domain" description="CBM1" evidence="11">
    <location>
        <begin position="17"/>
        <end position="53"/>
    </location>
</feature>
<feature type="region of interest" description="Disordered" evidence="9">
    <location>
        <begin position="979"/>
        <end position="1002"/>
    </location>
</feature>
<evidence type="ECO:0000259" key="12">
    <source>
        <dbReference type="PROSITE" id="PS51721"/>
    </source>
</evidence>
<dbReference type="InterPro" id="IPR027417">
    <property type="entry name" value="P-loop_NTPase"/>
</dbReference>
<dbReference type="SUPFAM" id="SSF57180">
    <property type="entry name" value="Cellulose-binding domain"/>
    <property type="match status" value="1"/>
</dbReference>
<dbReference type="PROSITE" id="PS51721">
    <property type="entry name" value="G_CP"/>
    <property type="match status" value="1"/>
</dbReference>
<feature type="compositionally biased region" description="Polar residues" evidence="9">
    <location>
        <begin position="979"/>
        <end position="990"/>
    </location>
</feature>
<evidence type="ECO:0000256" key="6">
    <source>
        <dbReference type="ARBA" id="ARBA00022801"/>
    </source>
</evidence>
<dbReference type="GO" id="GO:0030248">
    <property type="term" value="F:cellulose binding"/>
    <property type="evidence" value="ECO:0007669"/>
    <property type="project" value="InterPro"/>
</dbReference>
<evidence type="ECO:0000313" key="14">
    <source>
        <dbReference type="Proteomes" id="UP001063166"/>
    </source>
</evidence>
<dbReference type="GO" id="GO:0000054">
    <property type="term" value="P:ribosomal subunit export from nucleus"/>
    <property type="evidence" value="ECO:0007669"/>
    <property type="project" value="TreeGrafter"/>
</dbReference>
<dbReference type="GO" id="GO:0005829">
    <property type="term" value="C:cytosol"/>
    <property type="evidence" value="ECO:0007669"/>
    <property type="project" value="TreeGrafter"/>
</dbReference>
<dbReference type="GO" id="GO:0003924">
    <property type="term" value="F:GTPase activity"/>
    <property type="evidence" value="ECO:0007669"/>
    <property type="project" value="InterPro"/>
</dbReference>
<dbReference type="InterPro" id="IPR018087">
    <property type="entry name" value="Glyco_hydro_5_CS"/>
</dbReference>
<dbReference type="Gene3D" id="3.40.50.300">
    <property type="entry name" value="P-loop containing nucleotide triphosphate hydrolases"/>
    <property type="match status" value="1"/>
</dbReference>
<evidence type="ECO:0000256" key="9">
    <source>
        <dbReference type="SAM" id="MobiDB-lite"/>
    </source>
</evidence>
<feature type="region of interest" description="Disordered" evidence="9">
    <location>
        <begin position="1058"/>
        <end position="1081"/>
    </location>
</feature>
<feature type="compositionally biased region" description="Basic residues" evidence="9">
    <location>
        <begin position="1063"/>
        <end position="1081"/>
    </location>
</feature>
<comment type="caution">
    <text evidence="13">The sequence shown here is derived from an EMBL/GenBank/DDBJ whole genome shotgun (WGS) entry which is preliminary data.</text>
</comment>
<dbReference type="Pfam" id="PF01926">
    <property type="entry name" value="MMR_HSR1"/>
    <property type="match status" value="1"/>
</dbReference>
<protein>
    <submittedName>
        <fullName evidence="13">P-loop containing nucleoside triphosphate hydrolase protein</fullName>
    </submittedName>
</protein>
<evidence type="ECO:0000256" key="10">
    <source>
        <dbReference type="SAM" id="SignalP"/>
    </source>
</evidence>
<evidence type="ECO:0000256" key="3">
    <source>
        <dbReference type="ARBA" id="ARBA00022490"/>
    </source>
</evidence>
<organism evidence="13 14">
    <name type="scientific">Lyophyllum shimeji</name>
    <name type="common">Hon-shimeji</name>
    <name type="synonym">Tricholoma shimeji</name>
    <dbReference type="NCBI Taxonomy" id="47721"/>
    <lineage>
        <taxon>Eukaryota</taxon>
        <taxon>Fungi</taxon>
        <taxon>Dikarya</taxon>
        <taxon>Basidiomycota</taxon>
        <taxon>Agaricomycotina</taxon>
        <taxon>Agaricomycetes</taxon>
        <taxon>Agaricomycetidae</taxon>
        <taxon>Agaricales</taxon>
        <taxon>Tricholomatineae</taxon>
        <taxon>Lyophyllaceae</taxon>
        <taxon>Lyophyllum</taxon>
    </lineage>
</organism>
<dbReference type="GO" id="GO:0005576">
    <property type="term" value="C:extracellular region"/>
    <property type="evidence" value="ECO:0007669"/>
    <property type="project" value="InterPro"/>
</dbReference>
<dbReference type="EMBL" id="BRPK01000003">
    <property type="protein sequence ID" value="GLB35980.1"/>
    <property type="molecule type" value="Genomic_DNA"/>
</dbReference>
<keyword evidence="14" id="KW-1185">Reference proteome</keyword>
<feature type="domain" description="CP-type G" evidence="12">
    <location>
        <begin position="569"/>
        <end position="832"/>
    </location>
</feature>
<name>A0A9P3ULT3_LYOSH</name>
<dbReference type="PANTHER" id="PTHR45709">
    <property type="entry name" value="LARGE SUBUNIT GTPASE 1 HOMOLOG-RELATED"/>
    <property type="match status" value="1"/>
</dbReference>
<proteinExistence type="inferred from homology"/>
<dbReference type="SMART" id="SM00236">
    <property type="entry name" value="fCBD"/>
    <property type="match status" value="1"/>
</dbReference>
<evidence type="ECO:0000259" key="11">
    <source>
        <dbReference type="PROSITE" id="PS51164"/>
    </source>
</evidence>
<dbReference type="GO" id="GO:0000272">
    <property type="term" value="P:polysaccharide catabolic process"/>
    <property type="evidence" value="ECO:0007669"/>
    <property type="project" value="InterPro"/>
</dbReference>
<dbReference type="PROSITE" id="PS00659">
    <property type="entry name" value="GLYCOSYL_HYDROL_F5"/>
    <property type="match status" value="1"/>
</dbReference>
<dbReference type="InterPro" id="IPR043358">
    <property type="entry name" value="GNL1-like"/>
</dbReference>
<dbReference type="InterPro" id="IPR001547">
    <property type="entry name" value="Glyco_hydro_5"/>
</dbReference>
<dbReference type="Pfam" id="PF00734">
    <property type="entry name" value="CBM_1"/>
    <property type="match status" value="1"/>
</dbReference>
<dbReference type="Gene3D" id="3.20.20.80">
    <property type="entry name" value="Glycosidases"/>
    <property type="match status" value="1"/>
</dbReference>
<gene>
    <name evidence="13" type="ORF">LshimejAT787_0302680</name>
</gene>
<evidence type="ECO:0000256" key="4">
    <source>
        <dbReference type="ARBA" id="ARBA00022729"/>
    </source>
</evidence>
<dbReference type="PANTHER" id="PTHR45709:SF2">
    <property type="entry name" value="LARGE SUBUNIT GTPASE 1 HOMOLOG"/>
    <property type="match status" value="1"/>
</dbReference>